<evidence type="ECO:0000256" key="1">
    <source>
        <dbReference type="SAM" id="MobiDB-lite"/>
    </source>
</evidence>
<reference evidence="3" key="1">
    <citation type="submission" date="2021-03" db="EMBL/GenBank/DDBJ databases">
        <authorList>
            <person name="Tagirdzhanova G."/>
        </authorList>
    </citation>
    <scope>NUCLEOTIDE SEQUENCE</scope>
</reference>
<feature type="compositionally biased region" description="Basic and acidic residues" evidence="1">
    <location>
        <begin position="231"/>
        <end position="244"/>
    </location>
</feature>
<accession>A0A8H3EHE1</accession>
<dbReference type="EMBL" id="CAJPDS010000003">
    <property type="protein sequence ID" value="CAF9904618.1"/>
    <property type="molecule type" value="Genomic_DNA"/>
</dbReference>
<organism evidence="3 4">
    <name type="scientific">Heterodermia speciosa</name>
    <dbReference type="NCBI Taxonomy" id="116794"/>
    <lineage>
        <taxon>Eukaryota</taxon>
        <taxon>Fungi</taxon>
        <taxon>Dikarya</taxon>
        <taxon>Ascomycota</taxon>
        <taxon>Pezizomycotina</taxon>
        <taxon>Lecanoromycetes</taxon>
        <taxon>OSLEUM clade</taxon>
        <taxon>Lecanoromycetidae</taxon>
        <taxon>Caliciales</taxon>
        <taxon>Physciaceae</taxon>
        <taxon>Heterodermia</taxon>
    </lineage>
</organism>
<evidence type="ECO:0000313" key="4">
    <source>
        <dbReference type="Proteomes" id="UP000664521"/>
    </source>
</evidence>
<feature type="domain" description="UBC core" evidence="2">
    <location>
        <begin position="28"/>
        <end position="64"/>
    </location>
</feature>
<dbReference type="InterPro" id="IPR000608">
    <property type="entry name" value="UBC"/>
</dbReference>
<feature type="compositionally biased region" description="Acidic residues" evidence="1">
    <location>
        <begin position="221"/>
        <end position="230"/>
    </location>
</feature>
<dbReference type="Gene3D" id="3.10.110.10">
    <property type="entry name" value="Ubiquitin Conjugating Enzyme"/>
    <property type="match status" value="1"/>
</dbReference>
<dbReference type="Pfam" id="PF00179">
    <property type="entry name" value="UQ_con"/>
    <property type="match status" value="1"/>
</dbReference>
<dbReference type="SUPFAM" id="SSF54495">
    <property type="entry name" value="UBC-like"/>
    <property type="match status" value="1"/>
</dbReference>
<evidence type="ECO:0000259" key="2">
    <source>
        <dbReference type="Pfam" id="PF00179"/>
    </source>
</evidence>
<dbReference type="InterPro" id="IPR016135">
    <property type="entry name" value="UBQ-conjugating_enzyme/RWD"/>
</dbReference>
<protein>
    <recommendedName>
        <fullName evidence="2">UBC core domain-containing protein</fullName>
    </recommendedName>
</protein>
<gene>
    <name evidence="3" type="ORF">HETSPECPRED_004736</name>
</gene>
<dbReference type="Proteomes" id="UP000664521">
    <property type="component" value="Unassembled WGS sequence"/>
</dbReference>
<proteinExistence type="predicted"/>
<sequence>MGRRAVCPQRLRLSIVKSQAEAYYIILGPYAPAILRFEITFPSRYPTTPPVVRFISDVFHPLVTPLTTYTNSFIAPISSKTNTGHAENLPPGGFSLKHGFAHWFENPKSGVTSSTLAWNVNGSYQQRKHELELDLIVSPSAASPSGAAVQNSCSSIIRNRPRKLSTSESLGARDNITTILDYVKTSFDDVELLDGIPLEAAGNPGAWKAWQAHRKHALDSSIEDQETPETQDDRQSLKNFDKDTVPQVPRQQEEWNWDGIWQERVRKVIIASISDQILYGSGIGDDPIRFVMADDELVQTIKANVLPL</sequence>
<comment type="caution">
    <text evidence="3">The sequence shown here is derived from an EMBL/GenBank/DDBJ whole genome shotgun (WGS) entry which is preliminary data.</text>
</comment>
<feature type="region of interest" description="Disordered" evidence="1">
    <location>
        <begin position="218"/>
        <end position="251"/>
    </location>
</feature>
<name>A0A8H3EHE1_9LECA</name>
<dbReference type="AlphaFoldDB" id="A0A8H3EHE1"/>
<keyword evidence="4" id="KW-1185">Reference proteome</keyword>
<evidence type="ECO:0000313" key="3">
    <source>
        <dbReference type="EMBL" id="CAF9904618.1"/>
    </source>
</evidence>
<dbReference type="OrthoDB" id="5596422at2759"/>